<organism evidence="5 6">
    <name type="scientific">Sarocladium strictum</name>
    <name type="common">Black bundle disease fungus</name>
    <name type="synonym">Acremonium strictum</name>
    <dbReference type="NCBI Taxonomy" id="5046"/>
    <lineage>
        <taxon>Eukaryota</taxon>
        <taxon>Fungi</taxon>
        <taxon>Dikarya</taxon>
        <taxon>Ascomycota</taxon>
        <taxon>Pezizomycotina</taxon>
        <taxon>Sordariomycetes</taxon>
        <taxon>Hypocreomycetidae</taxon>
        <taxon>Hypocreales</taxon>
        <taxon>Sarocladiaceae</taxon>
        <taxon>Sarocladium</taxon>
    </lineage>
</organism>
<evidence type="ECO:0000256" key="1">
    <source>
        <dbReference type="ARBA" id="ARBA00005725"/>
    </source>
</evidence>
<evidence type="ECO:0000256" key="3">
    <source>
        <dbReference type="ARBA" id="ARBA00023002"/>
    </source>
</evidence>
<evidence type="ECO:0000256" key="2">
    <source>
        <dbReference type="ARBA" id="ARBA00022857"/>
    </source>
</evidence>
<dbReference type="InterPro" id="IPR051609">
    <property type="entry name" value="NmrA/Isoflavone_reductase-like"/>
</dbReference>
<comment type="similarity">
    <text evidence="1">Belongs to the NmrA-type oxidoreductase family. Isoflavone reductase subfamily.</text>
</comment>
<dbReference type="EMBL" id="JAPDFR010000007">
    <property type="protein sequence ID" value="KAK0385385.1"/>
    <property type="molecule type" value="Genomic_DNA"/>
</dbReference>
<dbReference type="SUPFAM" id="SSF51735">
    <property type="entry name" value="NAD(P)-binding Rossmann-fold domains"/>
    <property type="match status" value="1"/>
</dbReference>
<dbReference type="Gene3D" id="3.90.25.10">
    <property type="entry name" value="UDP-galactose 4-epimerase, domain 1"/>
    <property type="match status" value="1"/>
</dbReference>
<dbReference type="InterPro" id="IPR036291">
    <property type="entry name" value="NAD(P)-bd_dom_sf"/>
</dbReference>
<dbReference type="Pfam" id="PF05368">
    <property type="entry name" value="NmrA"/>
    <property type="match status" value="1"/>
</dbReference>
<dbReference type="Proteomes" id="UP001175261">
    <property type="component" value="Unassembled WGS sequence"/>
</dbReference>
<evidence type="ECO:0000313" key="5">
    <source>
        <dbReference type="EMBL" id="KAK0385385.1"/>
    </source>
</evidence>
<dbReference type="AlphaFoldDB" id="A0AA39L650"/>
<protein>
    <recommendedName>
        <fullName evidence="4">NmrA-like domain-containing protein</fullName>
    </recommendedName>
</protein>
<name>A0AA39L650_SARSR</name>
<dbReference type="Gene3D" id="3.40.50.720">
    <property type="entry name" value="NAD(P)-binding Rossmann-like Domain"/>
    <property type="match status" value="1"/>
</dbReference>
<evidence type="ECO:0000259" key="4">
    <source>
        <dbReference type="Pfam" id="PF05368"/>
    </source>
</evidence>
<feature type="domain" description="NmrA-like" evidence="4">
    <location>
        <begin position="3"/>
        <end position="246"/>
    </location>
</feature>
<dbReference type="PANTHER" id="PTHR47706">
    <property type="entry name" value="NMRA-LIKE FAMILY PROTEIN"/>
    <property type="match status" value="1"/>
</dbReference>
<keyword evidence="3" id="KW-0560">Oxidoreductase</keyword>
<evidence type="ECO:0000313" key="6">
    <source>
        <dbReference type="Proteomes" id="UP001175261"/>
    </source>
</evidence>
<accession>A0AA39L650</accession>
<keyword evidence="6" id="KW-1185">Reference proteome</keyword>
<comment type="caution">
    <text evidence="5">The sequence shown here is derived from an EMBL/GenBank/DDBJ whole genome shotgun (WGS) entry which is preliminary data.</text>
</comment>
<gene>
    <name evidence="5" type="ORF">NLU13_7861</name>
</gene>
<keyword evidence="2" id="KW-0521">NADP</keyword>
<dbReference type="PANTHER" id="PTHR47706:SF4">
    <property type="entry name" value="NMRA-LIKE DOMAIN-CONTAINING PROTEIN"/>
    <property type="match status" value="1"/>
</dbReference>
<dbReference type="GO" id="GO:0016491">
    <property type="term" value="F:oxidoreductase activity"/>
    <property type="evidence" value="ECO:0007669"/>
    <property type="project" value="UniProtKB-KW"/>
</dbReference>
<sequence length="316" mass="35269">MVRVAILGGTGHVGKTLVEVIGQDPRYSVVVLGRTIPAEKKPGVEYVSINYNDVSSIASTLEENQIHTVISCLMLTEKPIADAESATIAAAERSPSTRRFIASNWGPPTLEEKRNDSPWFPYQLASRDQLRETSLEWTEVVTGYFLDYWGMPYIKTNLTPDLLAVDVVHGVAGIPGTGNEPIAFAYSYDVARVVAEVVSVGEWDEHTYIVGDKLTWNEFVALAESARGRQFNISYDDVNKLANGDITELPNHKDNYHQFPREELRAMYASIGLSMARGAFDLDLSQSVHLRHPDLKMLTVKAMLQNIWRSRQEGPE</sequence>
<reference evidence="5" key="1">
    <citation type="submission" date="2022-10" db="EMBL/GenBank/DDBJ databases">
        <title>Determination and structural analysis of whole genome sequence of Sarocladium strictum F4-1.</title>
        <authorList>
            <person name="Hu L."/>
            <person name="Jiang Y."/>
        </authorList>
    </citation>
    <scope>NUCLEOTIDE SEQUENCE</scope>
    <source>
        <strain evidence="5">F4-1</strain>
    </source>
</reference>
<proteinExistence type="inferred from homology"/>
<dbReference type="InterPro" id="IPR008030">
    <property type="entry name" value="NmrA-like"/>
</dbReference>